<proteinExistence type="predicted"/>
<sequence>NPLLCACDIAWLVQNSEYFNFIQDEPMCQDGVLVRDLDPAVYEAVCGGSSQTTP</sequence>
<gene>
    <name evidence="1" type="ORF">SK128_021144</name>
</gene>
<reference evidence="1 2" key="1">
    <citation type="submission" date="2023-11" db="EMBL/GenBank/DDBJ databases">
        <title>Halocaridina rubra genome assembly.</title>
        <authorList>
            <person name="Smith C."/>
        </authorList>
    </citation>
    <scope>NUCLEOTIDE SEQUENCE [LARGE SCALE GENOMIC DNA]</scope>
    <source>
        <strain evidence="1">EP-1</strain>
        <tissue evidence="1">Whole</tissue>
    </source>
</reference>
<dbReference type="AlphaFoldDB" id="A0AAN8WKZ9"/>
<name>A0AAN8WKZ9_HALRR</name>
<organism evidence="1 2">
    <name type="scientific">Halocaridina rubra</name>
    <name type="common">Hawaiian red shrimp</name>
    <dbReference type="NCBI Taxonomy" id="373956"/>
    <lineage>
        <taxon>Eukaryota</taxon>
        <taxon>Metazoa</taxon>
        <taxon>Ecdysozoa</taxon>
        <taxon>Arthropoda</taxon>
        <taxon>Crustacea</taxon>
        <taxon>Multicrustacea</taxon>
        <taxon>Malacostraca</taxon>
        <taxon>Eumalacostraca</taxon>
        <taxon>Eucarida</taxon>
        <taxon>Decapoda</taxon>
        <taxon>Pleocyemata</taxon>
        <taxon>Caridea</taxon>
        <taxon>Atyoidea</taxon>
        <taxon>Atyidae</taxon>
        <taxon>Halocaridina</taxon>
    </lineage>
</organism>
<dbReference type="EMBL" id="JAXCGZ010023868">
    <property type="protein sequence ID" value="KAK7002153.1"/>
    <property type="molecule type" value="Genomic_DNA"/>
</dbReference>
<accession>A0AAN8WKZ9</accession>
<comment type="caution">
    <text evidence="1">The sequence shown here is derived from an EMBL/GenBank/DDBJ whole genome shotgun (WGS) entry which is preliminary data.</text>
</comment>
<evidence type="ECO:0000313" key="2">
    <source>
        <dbReference type="Proteomes" id="UP001381693"/>
    </source>
</evidence>
<evidence type="ECO:0000313" key="1">
    <source>
        <dbReference type="EMBL" id="KAK7002153.1"/>
    </source>
</evidence>
<dbReference type="Proteomes" id="UP001381693">
    <property type="component" value="Unassembled WGS sequence"/>
</dbReference>
<protein>
    <submittedName>
        <fullName evidence="1">Uncharacterized protein</fullName>
    </submittedName>
</protein>
<keyword evidence="2" id="KW-1185">Reference proteome</keyword>
<feature type="non-terminal residue" evidence="1">
    <location>
        <position position="1"/>
    </location>
</feature>